<evidence type="ECO:0000313" key="4">
    <source>
        <dbReference type="RefSeq" id="XP_067170122.1"/>
    </source>
</evidence>
<dbReference type="Pfam" id="PF20067">
    <property type="entry name" value="SSL_N"/>
    <property type="match status" value="1"/>
</dbReference>
<dbReference type="RefSeq" id="XP_067170130.1">
    <property type="nucleotide sequence ID" value="XM_067314029.1"/>
</dbReference>
<keyword evidence="1" id="KW-0812">Transmembrane</keyword>
<feature type="transmembrane region" description="Helical" evidence="1">
    <location>
        <begin position="12"/>
        <end position="33"/>
    </location>
</feature>
<protein>
    <submittedName>
        <fullName evidence="3 4">Uncharacterized protein isoform X1</fullName>
    </submittedName>
</protein>
<dbReference type="GeneID" id="106488740"/>
<evidence type="ECO:0000313" key="2">
    <source>
        <dbReference type="Proteomes" id="UP001652627"/>
    </source>
</evidence>
<dbReference type="RefSeq" id="XP_067170122.1">
    <property type="nucleotide sequence ID" value="XM_067314021.1"/>
</dbReference>
<evidence type="ECO:0000313" key="3">
    <source>
        <dbReference type="RefSeq" id="XP_067170113.1"/>
    </source>
</evidence>
<sequence>MQLFSFPSRFPAWGFPVAVITTFANIYFFPSLIDLELFIFEKPPPALVGSLQVNKKLQSGQRIFTGQLKGPESFTVDDEVISTLVPWMGNCGSSVVTSCISLPKWARICLNVKLQILQIKNQCVAGLMEPEWIRMAT</sequence>
<dbReference type="Proteomes" id="UP001652627">
    <property type="component" value="Chromosome 1"/>
</dbReference>
<dbReference type="RefSeq" id="XP_067170137.1">
    <property type="nucleotide sequence ID" value="XM_067314036.1"/>
</dbReference>
<accession>A0ABM4FYV0</accession>
<name>A0ABM4FYV0_9AVES</name>
<gene>
    <name evidence="3 4 5 6" type="primary">LOC106488740</name>
</gene>
<organism evidence="2 5">
    <name type="scientific">Apteryx mantelli</name>
    <name type="common">North Island brown kiwi</name>
    <dbReference type="NCBI Taxonomy" id="2696672"/>
    <lineage>
        <taxon>Eukaryota</taxon>
        <taxon>Metazoa</taxon>
        <taxon>Chordata</taxon>
        <taxon>Craniata</taxon>
        <taxon>Vertebrata</taxon>
        <taxon>Euteleostomi</taxon>
        <taxon>Archelosauria</taxon>
        <taxon>Archosauria</taxon>
        <taxon>Dinosauria</taxon>
        <taxon>Saurischia</taxon>
        <taxon>Theropoda</taxon>
        <taxon>Coelurosauria</taxon>
        <taxon>Aves</taxon>
        <taxon>Palaeognathae</taxon>
        <taxon>Apterygiformes</taxon>
        <taxon>Apterygidae</taxon>
        <taxon>Apteryx</taxon>
    </lineage>
</organism>
<keyword evidence="1" id="KW-0472">Membrane</keyword>
<reference evidence="2 3" key="1">
    <citation type="submission" date="2025-05" db="UniProtKB">
        <authorList>
            <consortium name="RefSeq"/>
        </authorList>
    </citation>
    <scope>NUCLEOTIDE SEQUENCE [LARGE SCALE GENOMIC DNA]</scope>
    <source>
        <tissue evidence="3 4">Blood</tissue>
    </source>
</reference>
<evidence type="ECO:0000256" key="1">
    <source>
        <dbReference type="SAM" id="Phobius"/>
    </source>
</evidence>
<proteinExistence type="predicted"/>
<evidence type="ECO:0000313" key="6">
    <source>
        <dbReference type="RefSeq" id="XP_067170137.1"/>
    </source>
</evidence>
<evidence type="ECO:0000313" key="5">
    <source>
        <dbReference type="RefSeq" id="XP_067170130.1"/>
    </source>
</evidence>
<keyword evidence="1" id="KW-1133">Transmembrane helix</keyword>
<keyword evidence="2" id="KW-1185">Reference proteome</keyword>
<dbReference type="RefSeq" id="XP_067170113.1">
    <property type="nucleotide sequence ID" value="XM_067314012.1"/>
</dbReference>